<dbReference type="RefSeq" id="WP_028905065.1">
    <property type="nucleotide sequence ID" value="NZ_AP014597.1"/>
</dbReference>
<evidence type="ECO:0000313" key="21">
    <source>
        <dbReference type="Proteomes" id="UP000229630"/>
    </source>
</evidence>
<dbReference type="EMBL" id="AP014925">
    <property type="protein sequence ID" value="BAR96131.1"/>
    <property type="molecule type" value="Genomic_DNA"/>
</dbReference>
<dbReference type="Proteomes" id="UP000217431">
    <property type="component" value="Chromosome I"/>
</dbReference>
<dbReference type="GO" id="GO:0004812">
    <property type="term" value="F:aminoacyl-tRNA ligase activity"/>
    <property type="evidence" value="ECO:0007669"/>
    <property type="project" value="InterPro"/>
</dbReference>
<dbReference type="EMBL" id="PEKN01000001">
    <property type="protein sequence ID" value="PIK21467.1"/>
    <property type="molecule type" value="Genomic_DNA"/>
</dbReference>
<evidence type="ECO:0000313" key="9">
    <source>
        <dbReference type="EMBL" id="PDP59424.1"/>
    </source>
</evidence>
<evidence type="ECO:0000313" key="5">
    <source>
        <dbReference type="EMBL" id="ATV25722.1"/>
    </source>
</evidence>
<dbReference type="PANTHER" id="PTHR43462:SF1">
    <property type="entry name" value="ALANYL-TRNA EDITING PROTEIN AARSD1"/>
    <property type="match status" value="1"/>
</dbReference>
<dbReference type="GO" id="GO:0002161">
    <property type="term" value="F:aminoacyl-tRNA deacylase activity"/>
    <property type="evidence" value="ECO:0007669"/>
    <property type="project" value="UniProtKB-ARBA"/>
</dbReference>
<dbReference type="PANTHER" id="PTHR43462">
    <property type="entry name" value="ALANYL-TRNA EDITING PROTEIN"/>
    <property type="match status" value="1"/>
</dbReference>
<reference evidence="5 21" key="11">
    <citation type="submission" date="2017-11" db="EMBL/GenBank/DDBJ databases">
        <title>Genome sequencing of Prevotella intermedia KCOM 2837.</title>
        <authorList>
            <person name="Kook J.-K."/>
            <person name="Park S.-N."/>
            <person name="Lim Y.K."/>
        </authorList>
    </citation>
    <scope>NUCLEOTIDE SEQUENCE [LARGE SCALE GENOMIC DNA]</scope>
    <source>
        <strain evidence="5 21">KCOM 2837</strain>
    </source>
</reference>
<dbReference type="GO" id="GO:0043039">
    <property type="term" value="P:tRNA aminoacylation"/>
    <property type="evidence" value="ECO:0007669"/>
    <property type="project" value="InterPro"/>
</dbReference>
<dbReference type="EMBL" id="PENH01000001">
    <property type="protein sequence ID" value="PJI24653.1"/>
    <property type="molecule type" value="Genomic_DNA"/>
</dbReference>
<dbReference type="Proteomes" id="UP000230500">
    <property type="component" value="Unassembled WGS sequence"/>
</dbReference>
<protein>
    <submittedName>
        <fullName evidence="7">Alanyl-tRNA synthetase domain protein</fullName>
    </submittedName>
    <submittedName>
        <fullName evidence="8">Probable threonyl /alanyl-tRNA synthetas</fullName>
    </submittedName>
</protein>
<dbReference type="EMBL" id="NSLY01000026">
    <property type="protein sequence ID" value="PDP59424.1"/>
    <property type="molecule type" value="Genomic_DNA"/>
</dbReference>
<dbReference type="Proteomes" id="UP000229102">
    <property type="component" value="Unassembled WGS sequence"/>
</dbReference>
<dbReference type="Proteomes" id="UP000231201">
    <property type="component" value="Unassembled WGS sequence"/>
</dbReference>
<evidence type="ECO:0000259" key="4">
    <source>
        <dbReference type="SMART" id="SM00863"/>
    </source>
</evidence>
<dbReference type="PATRIC" id="fig|28131.4.peg.2150"/>
<evidence type="ECO:0000313" key="10">
    <source>
        <dbReference type="EMBL" id="PIK21467.1"/>
    </source>
</evidence>
<dbReference type="Proteomes" id="UP000230742">
    <property type="component" value="Chromosome 1"/>
</dbReference>
<accession>A0A0H5B1Y3</accession>
<reference evidence="13 20" key="8">
    <citation type="submission" date="2017-11" db="EMBL/GenBank/DDBJ databases">
        <title>Genome sequencing of Prevotella intermedia KCOM 2698.</title>
        <authorList>
            <person name="Kook J.-K."/>
            <person name="Park S.-N."/>
            <person name="Lim Y.K."/>
        </authorList>
    </citation>
    <scope>NUCLEOTIDE SEQUENCE [LARGE SCALE GENOMIC DNA]</scope>
    <source>
        <strain evidence="13 20">KCOM 2698</strain>
    </source>
</reference>
<dbReference type="GO" id="GO:0046872">
    <property type="term" value="F:metal ion binding"/>
    <property type="evidence" value="ECO:0007669"/>
    <property type="project" value="UniProtKB-KW"/>
</dbReference>
<dbReference type="InterPro" id="IPR051335">
    <property type="entry name" value="Alanyl-tRNA_Editing_Enzymes"/>
</dbReference>
<evidence type="ECO:0000313" key="18">
    <source>
        <dbReference type="Proteomes" id="UP000219058"/>
    </source>
</evidence>
<proteinExistence type="predicted"/>
<dbReference type="InterPro" id="IPR012947">
    <property type="entry name" value="tRNA_SAD"/>
</dbReference>
<reference evidence="14 26" key="10">
    <citation type="submission" date="2017-11" db="EMBL/GenBank/DDBJ databases">
        <title>Genome sequencing of Prevotella intermedia KCOM 2833.</title>
        <authorList>
            <person name="Kook J.-K."/>
            <person name="Park S.-N."/>
            <person name="Lim Y.K."/>
        </authorList>
    </citation>
    <scope>NUCLEOTIDE SEQUENCE [LARGE SCALE GENOMIC DNA]</scope>
    <source>
        <strain evidence="14 26">KCOM 2833</strain>
    </source>
</reference>
<dbReference type="EMBL" id="PESN01000001">
    <property type="protein sequence ID" value="PIN28164.1"/>
    <property type="molecule type" value="Genomic_DNA"/>
</dbReference>
<name>A0A0H5B1Y3_PREIN</name>
<organism evidence="8 17">
    <name type="scientific">Prevotella intermedia</name>
    <dbReference type="NCBI Taxonomy" id="28131"/>
    <lineage>
        <taxon>Bacteria</taxon>
        <taxon>Pseudomonadati</taxon>
        <taxon>Bacteroidota</taxon>
        <taxon>Bacteroidia</taxon>
        <taxon>Bacteroidales</taxon>
        <taxon>Prevotellaceae</taxon>
        <taxon>Prevotella</taxon>
    </lineage>
</organism>
<keyword evidence="3" id="KW-0862">Zinc</keyword>
<reference evidence="8 17" key="2">
    <citation type="journal article" date="2016" name="DNA Res.">
        <title>The complete genome sequencing of Prevotella intermedia strain OMA14 and a subsequent fine-scale, intra-species genomic comparison reveal an unusual amplification of conjugative and mobile transposons and identify a novel Prevotella-lineage-specific repeat.</title>
        <authorList>
            <person name="Naito M."/>
            <person name="Ogura Y."/>
            <person name="Itoh T."/>
            <person name="Shoji M."/>
            <person name="Okamoto M."/>
            <person name="Hayashi T."/>
            <person name="Nakayama K."/>
        </authorList>
    </citation>
    <scope>NUCLEOTIDE SEQUENCE [LARGE SCALE GENOMIC DNA]</scope>
    <source>
        <strain evidence="8 17">OMA14</strain>
    </source>
</reference>
<dbReference type="InterPro" id="IPR018163">
    <property type="entry name" value="Thr/Ala-tRNA-synth_IIc_edit"/>
</dbReference>
<reference evidence="6 25" key="6">
    <citation type="submission" date="2017-11" db="EMBL/GenBank/DDBJ databases">
        <title>Genome sequencing of Prevotella intermedia KCOM 1949.</title>
        <authorList>
            <person name="Kook J.-K."/>
            <person name="Park S.-N."/>
            <person name="Lim Y.K."/>
        </authorList>
    </citation>
    <scope>NUCLEOTIDE SEQUENCE [LARGE SCALE GENOMIC DNA]</scope>
    <source>
        <strain evidence="6 25">KCOM 1949</strain>
    </source>
</reference>
<comment type="cofactor">
    <cofactor evidence="1">
        <name>Zn(2+)</name>
        <dbReference type="ChEBI" id="CHEBI:29105"/>
    </cofactor>
</comment>
<reference evidence="10 23" key="4">
    <citation type="submission" date="2017-11" db="EMBL/GenBank/DDBJ databases">
        <title>Genome sequencing of Prevotella intermedia KCOM 1653.</title>
        <authorList>
            <person name="Kook J.-K."/>
            <person name="Park S.-N."/>
            <person name="Lim Y.K."/>
        </authorList>
    </citation>
    <scope>NUCLEOTIDE SEQUENCE [LARGE SCALE GENOMIC DNA]</scope>
    <source>
        <strain evidence="10 23">KCOM 1653</strain>
    </source>
</reference>
<feature type="domain" description="Threonyl/alanyl tRNA synthetase SAD" evidence="4">
    <location>
        <begin position="108"/>
        <end position="152"/>
    </location>
</feature>
<dbReference type="SMART" id="SM00863">
    <property type="entry name" value="tRNA_SAD"/>
    <property type="match status" value="1"/>
</dbReference>
<evidence type="ECO:0000313" key="7">
    <source>
        <dbReference type="EMBL" id="BAR96131.1"/>
    </source>
</evidence>
<dbReference type="AlphaFoldDB" id="A0A0H5B1Y3"/>
<dbReference type="Proteomes" id="UP000228641">
    <property type="component" value="Unassembled WGS sequence"/>
</dbReference>
<reference evidence="7 16" key="1">
    <citation type="submission" date="2015-07" db="EMBL/GenBank/DDBJ databases">
        <title>Complete genome sequence of Prevotella intermedia strain 17-2.</title>
        <authorList>
            <person name="Nambu T."/>
        </authorList>
    </citation>
    <scope>NUCLEOTIDE SEQUENCE [LARGE SCALE GENOMIC DNA]</scope>
    <source>
        <strain evidence="7 16">17-2</strain>
    </source>
</reference>
<evidence type="ECO:0000313" key="23">
    <source>
        <dbReference type="Proteomes" id="UP000230046"/>
    </source>
</evidence>
<dbReference type="Proteomes" id="UP000067008">
    <property type="component" value="Chromosome 2"/>
</dbReference>
<evidence type="ECO:0000313" key="14">
    <source>
        <dbReference type="EMBL" id="PJI24653.1"/>
    </source>
</evidence>
<reference evidence="9 18" key="3">
    <citation type="submission" date="2017-09" db="EMBL/GenBank/DDBJ databases">
        <title>Phase variable restriction modification systems are present in the genome sequences of periodontal pathogens Prevotella intermedia, Tannerella forsythia and Porphyromonas gingivalis.</title>
        <authorList>
            <person name="Haigh R.D."/>
            <person name="Crawford L."/>
            <person name="Ralph J."/>
            <person name="Wanford J."/>
            <person name="Vartoukian S.R."/>
            <person name="Hijazib K."/>
            <person name="Wade W."/>
            <person name="Oggioni M.R."/>
        </authorList>
    </citation>
    <scope>NUCLEOTIDE SEQUENCE [LARGE SCALE GENOMIC DNA]</scope>
    <source>
        <strain evidence="9 18">WW2834</strain>
    </source>
</reference>
<dbReference type="EMBL" id="PGGD01000001">
    <property type="protein sequence ID" value="PJF00182.1"/>
    <property type="molecule type" value="Genomic_DNA"/>
</dbReference>
<evidence type="ECO:0000256" key="1">
    <source>
        <dbReference type="ARBA" id="ARBA00001947"/>
    </source>
</evidence>
<evidence type="ECO:0000313" key="19">
    <source>
        <dbReference type="Proteomes" id="UP000228641"/>
    </source>
</evidence>
<reference evidence="12 19" key="5">
    <citation type="submission" date="2017-11" db="EMBL/GenBank/DDBJ databases">
        <title>Genome sequencing of Prevotella intermedia KCOM 1779.</title>
        <authorList>
            <person name="Kook J.-K."/>
            <person name="Park S.-N."/>
            <person name="Lim Y.K."/>
        </authorList>
    </citation>
    <scope>NUCLEOTIDE SEQUENCE [LARGE SCALE GENOMIC DNA]</scope>
    <source>
        <strain evidence="12 19">KCOM 1779</strain>
    </source>
</reference>
<keyword evidence="2" id="KW-0479">Metal-binding</keyword>
<evidence type="ECO:0000256" key="3">
    <source>
        <dbReference type="ARBA" id="ARBA00022833"/>
    </source>
</evidence>
<sequence length="157" mass="18451">MELDDYTFNQHNKEEFPPAHTAEHLLNQLMVRMFGTERSKNAHIERKKSKMTFVLSKKPSRKDEKAIEDEMNRLIEADLPVTYELVERTELPEGVTLERLPEDASEKIRLVRIGDYDVCPCIGKHVRSTLQIGKFELLGTNWDEYSRSFRVRFKVKP</sequence>
<reference evidence="11 24" key="7">
    <citation type="submission" date="2017-11" db="EMBL/GenBank/DDBJ databases">
        <title>Genome sequencing of Prevotella intermedia KCOM 2069.</title>
        <authorList>
            <person name="Kook J.-K."/>
            <person name="Park S.-N."/>
            <person name="Lim Y.K."/>
        </authorList>
    </citation>
    <scope>NUCLEOTIDE SEQUENCE [LARGE SCALE GENOMIC DNA]</scope>
    <source>
        <strain evidence="11 24">KCOM 2069</strain>
    </source>
</reference>
<evidence type="ECO:0000313" key="11">
    <source>
        <dbReference type="EMBL" id="PIN28164.1"/>
    </source>
</evidence>
<dbReference type="Proteomes" id="UP000229630">
    <property type="component" value="Chromosome 1"/>
</dbReference>
<evidence type="ECO:0000313" key="12">
    <source>
        <dbReference type="EMBL" id="PJF00182.1"/>
    </source>
</evidence>
<dbReference type="GO" id="GO:0005524">
    <property type="term" value="F:ATP binding"/>
    <property type="evidence" value="ECO:0007669"/>
    <property type="project" value="InterPro"/>
</dbReference>
<evidence type="ECO:0000313" key="16">
    <source>
        <dbReference type="Proteomes" id="UP000067008"/>
    </source>
</evidence>
<dbReference type="EMBL" id="CP024723">
    <property type="protein sequence ID" value="ATV25722.1"/>
    <property type="molecule type" value="Genomic_DNA"/>
</dbReference>
<evidence type="ECO:0000313" key="13">
    <source>
        <dbReference type="EMBL" id="PJI20820.1"/>
    </source>
</evidence>
<dbReference type="EMBL" id="PENG01000001">
    <property type="protein sequence ID" value="PJI27393.1"/>
    <property type="molecule type" value="Genomic_DNA"/>
</dbReference>
<dbReference type="Proteomes" id="UP000229884">
    <property type="component" value="Unassembled WGS sequence"/>
</dbReference>
<dbReference type="EMBL" id="CP024727">
    <property type="protein sequence ID" value="ATV31374.1"/>
    <property type="molecule type" value="Genomic_DNA"/>
</dbReference>
<evidence type="ECO:0000313" key="25">
    <source>
        <dbReference type="Proteomes" id="UP000230742"/>
    </source>
</evidence>
<dbReference type="EMBL" id="PENF01000001">
    <property type="protein sequence ID" value="PJI20820.1"/>
    <property type="molecule type" value="Genomic_DNA"/>
</dbReference>
<dbReference type="Pfam" id="PF07973">
    <property type="entry name" value="tRNA_SAD"/>
    <property type="match status" value="1"/>
</dbReference>
<dbReference type="SUPFAM" id="SSF55186">
    <property type="entry name" value="ThrRS/AlaRS common domain"/>
    <property type="match status" value="1"/>
</dbReference>
<evidence type="ECO:0000313" key="6">
    <source>
        <dbReference type="EMBL" id="ATV31374.1"/>
    </source>
</evidence>
<reference evidence="15 22" key="9">
    <citation type="submission" date="2017-11" db="EMBL/GenBank/DDBJ databases">
        <title>Genome sequencing of Prevotella intermedia KCOM 2832.</title>
        <authorList>
            <person name="Kook J.-K."/>
            <person name="Park S.-N."/>
            <person name="Lim Y.K."/>
        </authorList>
    </citation>
    <scope>NUCLEOTIDE SEQUENCE [LARGE SCALE GENOMIC DNA]</scope>
    <source>
        <strain evidence="15 22">KCOM 2832</strain>
    </source>
</reference>
<dbReference type="GeneID" id="77253970"/>
<evidence type="ECO:0000313" key="17">
    <source>
        <dbReference type="Proteomes" id="UP000217431"/>
    </source>
</evidence>
<dbReference type="EMBL" id="AP014597">
    <property type="protein sequence ID" value="BAU17274.1"/>
    <property type="molecule type" value="Genomic_DNA"/>
</dbReference>
<evidence type="ECO:0000313" key="22">
    <source>
        <dbReference type="Proteomes" id="UP000229884"/>
    </source>
</evidence>
<dbReference type="STRING" id="28131.BWX40_04820"/>
<gene>
    <name evidence="9" type="ORF">CLI71_09150</name>
    <name evidence="10" type="ORF">CTI18_09240</name>
    <name evidence="6" type="ORF">CTM46_07970</name>
    <name evidence="13" type="ORF">CTM53_08350</name>
    <name evidence="15" type="ORF">CTM58_04380</name>
    <name evidence="14" type="ORF">CTM59_00460</name>
    <name evidence="5" type="ORF">CTM62_02610</name>
    <name evidence="12" type="ORF">CUB97_02195</name>
    <name evidence="11" type="ORF">CUC04_01315</name>
    <name evidence="7" type="ORF">PI172_1403</name>
    <name evidence="8" type="ORF">PIOMA14_I_0766</name>
</gene>
<evidence type="ECO:0000313" key="26">
    <source>
        <dbReference type="Proteomes" id="UP000231201"/>
    </source>
</evidence>
<dbReference type="Gene3D" id="3.30.980.10">
    <property type="entry name" value="Threonyl-trna Synthetase, Chain A, domain 2"/>
    <property type="match status" value="1"/>
</dbReference>
<evidence type="ECO:0000313" key="20">
    <source>
        <dbReference type="Proteomes" id="UP000229102"/>
    </source>
</evidence>
<evidence type="ECO:0000256" key="2">
    <source>
        <dbReference type="ARBA" id="ARBA00022723"/>
    </source>
</evidence>
<dbReference type="Proteomes" id="UP000230046">
    <property type="component" value="Unassembled WGS sequence"/>
</dbReference>
<dbReference type="Proteomes" id="UP000219058">
    <property type="component" value="Unassembled WGS sequence"/>
</dbReference>
<evidence type="ECO:0000313" key="15">
    <source>
        <dbReference type="EMBL" id="PJI27393.1"/>
    </source>
</evidence>
<evidence type="ECO:0000313" key="8">
    <source>
        <dbReference type="EMBL" id="BAU17274.1"/>
    </source>
</evidence>
<evidence type="ECO:0000313" key="24">
    <source>
        <dbReference type="Proteomes" id="UP000230500"/>
    </source>
</evidence>